<name>A0A8S5Q2I0_9CAUD</name>
<reference evidence="1" key="1">
    <citation type="journal article" date="2021" name="Proc. Natl. Acad. Sci. U.S.A.">
        <title>A Catalog of Tens of Thousands of Viruses from Human Metagenomes Reveals Hidden Associations with Chronic Diseases.</title>
        <authorList>
            <person name="Tisza M.J."/>
            <person name="Buck C.B."/>
        </authorList>
    </citation>
    <scope>NUCLEOTIDE SEQUENCE</scope>
    <source>
        <strain evidence="1">CtLqe90</strain>
    </source>
</reference>
<protein>
    <submittedName>
        <fullName evidence="1">Uncharacterized protein</fullName>
    </submittedName>
</protein>
<dbReference type="EMBL" id="BK015564">
    <property type="protein sequence ID" value="DAE13362.1"/>
    <property type="molecule type" value="Genomic_DNA"/>
</dbReference>
<accession>A0A8S5Q2I0</accession>
<organism evidence="1">
    <name type="scientific">Siphoviridae sp. ctLqe90</name>
    <dbReference type="NCBI Taxonomy" id="2825456"/>
    <lineage>
        <taxon>Viruses</taxon>
        <taxon>Duplodnaviria</taxon>
        <taxon>Heunggongvirae</taxon>
        <taxon>Uroviricota</taxon>
        <taxon>Caudoviricetes</taxon>
    </lineage>
</organism>
<evidence type="ECO:0000313" key="1">
    <source>
        <dbReference type="EMBL" id="DAE13362.1"/>
    </source>
</evidence>
<sequence>MSVMSTNFNARIHASYDFQTKRGVSDDRNFNPCTRASCNSNNIILFFCFWYNFNSHICTGCNINSDFLHQSGVISIYSNLYFIRCVVPKSISHSI</sequence>
<proteinExistence type="predicted"/>